<dbReference type="AlphaFoldDB" id="A0AAD5ZEV8"/>
<dbReference type="InterPro" id="IPR036388">
    <property type="entry name" value="WH-like_DNA-bd_sf"/>
</dbReference>
<proteinExistence type="inferred from homology"/>
<dbReference type="Gene3D" id="1.20.5.4130">
    <property type="match status" value="1"/>
</dbReference>
<dbReference type="GO" id="GO:0002758">
    <property type="term" value="P:innate immune response-activating signaling pathway"/>
    <property type="evidence" value="ECO:0007669"/>
    <property type="project" value="UniProtKB-ARBA"/>
</dbReference>
<dbReference type="PRINTS" id="PR00364">
    <property type="entry name" value="DISEASERSIST"/>
</dbReference>
<dbReference type="Pfam" id="PF23559">
    <property type="entry name" value="WHD_DRP"/>
    <property type="match status" value="1"/>
</dbReference>
<dbReference type="GO" id="GO:0009626">
    <property type="term" value="P:plant-type hypersensitive response"/>
    <property type="evidence" value="ECO:0007669"/>
    <property type="project" value="UniProtKB-ARBA"/>
</dbReference>
<keyword evidence="10" id="KW-1185">Reference proteome</keyword>
<evidence type="ECO:0000259" key="6">
    <source>
        <dbReference type="Pfam" id="PF00931"/>
    </source>
</evidence>
<sequence length="703" mass="80967">MLQAVIYGVVNKMGDLLIQEGMFLYGVRDQIELVKLQLHQMQCFLKDADSKQKKDERVKGWVQNIRDVAYETEDAIDTYLCDIAPSQWNGVGIFKKFALKPVEVSARHRLGEKISMIQMKLKLISEGRTTFGIENLGDERSETKAVAKGAVNNDDCEIIGFQDAERSLITQLVASVSDQRRRVVSIVGQGGLGKTTLAQKIYNNKEVKEHFDITLWLTVSSDFKITDILKEGIRKLRSVDHKEKESNEQFLLEEMKNILGAKRYLVVLDDVWGMNFYDMFRNALPDGDNSSRVLMTSRSLDVVKRADPGSMPYKLHFLNDDESLKLLFSKAFPHESAASSYHAGPDLIDVAKNLVRLCGGLPLALVVVGGLLSVRDPTYDNWNRFLLTMDWQSDGVECMEVLVTSYQDLPTFLKPCFLYFACFPEDYEIHKGPLLRMWIAEGFIQHEERRELEDTAERYLEQLAQRCMVQVSKRNLKCGTIKRCRVHDLLRELAIKESKDKNFLQVNPREKGEQHHAPRRAAYFQTDVVKICKNNNLRSLLIFDVPTNNQIWFRLLRVLELKSVGTIETLPMEITNMVHLRIEQDPMPELEKLQSIKILCLMYNAITCKKISCFAGGFPQLQRLWLVINKSLEEWYVEEGSLPVLKYLYIQECWGLKTLPDLHYVTSLQELELRSMLEEFNSRLAQSDGADWHKIQHIPSIRN</sequence>
<dbReference type="InterPro" id="IPR002182">
    <property type="entry name" value="NB-ARC"/>
</dbReference>
<dbReference type="GO" id="GO:0042742">
    <property type="term" value="P:defense response to bacterium"/>
    <property type="evidence" value="ECO:0007669"/>
    <property type="project" value="UniProtKB-ARBA"/>
</dbReference>
<evidence type="ECO:0000256" key="5">
    <source>
        <dbReference type="ARBA" id="ARBA00022821"/>
    </source>
</evidence>
<keyword evidence="3" id="KW-0677">Repeat</keyword>
<dbReference type="FunFam" id="1.10.10.10:FF:000322">
    <property type="entry name" value="Probable disease resistance protein At1g63360"/>
    <property type="match status" value="1"/>
</dbReference>
<evidence type="ECO:0008006" key="11">
    <source>
        <dbReference type="Google" id="ProtNLM"/>
    </source>
</evidence>
<evidence type="ECO:0000256" key="4">
    <source>
        <dbReference type="ARBA" id="ARBA00022741"/>
    </source>
</evidence>
<comment type="similarity">
    <text evidence="1">Belongs to the disease resistance NB-LRR family.</text>
</comment>
<dbReference type="Gene3D" id="1.10.8.430">
    <property type="entry name" value="Helical domain of apoptotic protease-activating factors"/>
    <property type="match status" value="1"/>
</dbReference>
<keyword evidence="2" id="KW-0433">Leucine-rich repeat</keyword>
<dbReference type="InterPro" id="IPR038005">
    <property type="entry name" value="RX-like_CC"/>
</dbReference>
<evidence type="ECO:0000256" key="2">
    <source>
        <dbReference type="ARBA" id="ARBA00022614"/>
    </source>
</evidence>
<dbReference type="EMBL" id="JAMRDG010000001">
    <property type="protein sequence ID" value="KAJ3696486.1"/>
    <property type="molecule type" value="Genomic_DNA"/>
</dbReference>
<dbReference type="InterPro" id="IPR044974">
    <property type="entry name" value="Disease_R_plants"/>
</dbReference>
<dbReference type="SUPFAM" id="SSF52058">
    <property type="entry name" value="L domain-like"/>
    <property type="match status" value="1"/>
</dbReference>
<keyword evidence="4" id="KW-0547">Nucleotide-binding</keyword>
<protein>
    <recommendedName>
        <fullName evidence="11">Disease resistance protein</fullName>
    </recommendedName>
</protein>
<dbReference type="Gene3D" id="3.40.50.300">
    <property type="entry name" value="P-loop containing nucleotide triphosphate hydrolases"/>
    <property type="match status" value="1"/>
</dbReference>
<dbReference type="FunFam" id="3.40.50.300:FF:001091">
    <property type="entry name" value="Probable disease resistance protein At1g61300"/>
    <property type="match status" value="1"/>
</dbReference>
<evidence type="ECO:0000259" key="7">
    <source>
        <dbReference type="Pfam" id="PF18052"/>
    </source>
</evidence>
<dbReference type="GO" id="GO:0043531">
    <property type="term" value="F:ADP binding"/>
    <property type="evidence" value="ECO:0007669"/>
    <property type="project" value="InterPro"/>
</dbReference>
<dbReference type="Gene3D" id="1.10.10.10">
    <property type="entry name" value="Winged helix-like DNA-binding domain superfamily/Winged helix DNA-binding domain"/>
    <property type="match status" value="1"/>
</dbReference>
<dbReference type="PANTHER" id="PTHR23155:SF1185">
    <property type="entry name" value="DISEASE RESISTANCE RPP8-LIKE PROTEIN 3-RELATED"/>
    <property type="match status" value="1"/>
</dbReference>
<accession>A0AAD5ZEV8</accession>
<evidence type="ECO:0000256" key="3">
    <source>
        <dbReference type="ARBA" id="ARBA00022737"/>
    </source>
</evidence>
<feature type="domain" description="Disease resistance protein winged helix" evidence="8">
    <location>
        <begin position="423"/>
        <end position="494"/>
    </location>
</feature>
<dbReference type="Proteomes" id="UP001210211">
    <property type="component" value="Unassembled WGS sequence"/>
</dbReference>
<dbReference type="InterPro" id="IPR032675">
    <property type="entry name" value="LRR_dom_sf"/>
</dbReference>
<dbReference type="Pfam" id="PF00931">
    <property type="entry name" value="NB-ARC"/>
    <property type="match status" value="1"/>
</dbReference>
<dbReference type="PANTHER" id="PTHR23155">
    <property type="entry name" value="DISEASE RESISTANCE PROTEIN RP"/>
    <property type="match status" value="1"/>
</dbReference>
<name>A0AAD5ZEV8_9POAL</name>
<feature type="domain" description="NB-ARC" evidence="6">
    <location>
        <begin position="168"/>
        <end position="335"/>
    </location>
</feature>
<evidence type="ECO:0000256" key="1">
    <source>
        <dbReference type="ARBA" id="ARBA00008894"/>
    </source>
</evidence>
<dbReference type="InterPro" id="IPR042197">
    <property type="entry name" value="Apaf_helical"/>
</dbReference>
<dbReference type="CDD" id="cd14798">
    <property type="entry name" value="RX-CC_like"/>
    <property type="match status" value="1"/>
</dbReference>
<dbReference type="Pfam" id="PF18052">
    <property type="entry name" value="Rx_N"/>
    <property type="match status" value="1"/>
</dbReference>
<comment type="caution">
    <text evidence="9">The sequence shown here is derived from an EMBL/GenBank/DDBJ whole genome shotgun (WGS) entry which is preliminary data.</text>
</comment>
<reference evidence="9 10" key="1">
    <citation type="journal article" date="2022" name="Cell">
        <title>Repeat-based holocentromeres influence genome architecture and karyotype evolution.</title>
        <authorList>
            <person name="Hofstatter P.G."/>
            <person name="Thangavel G."/>
            <person name="Lux T."/>
            <person name="Neumann P."/>
            <person name="Vondrak T."/>
            <person name="Novak P."/>
            <person name="Zhang M."/>
            <person name="Costa L."/>
            <person name="Castellani M."/>
            <person name="Scott A."/>
            <person name="Toegelov H."/>
            <person name="Fuchs J."/>
            <person name="Mata-Sucre Y."/>
            <person name="Dias Y."/>
            <person name="Vanzela A.L.L."/>
            <person name="Huettel B."/>
            <person name="Almeida C.C.S."/>
            <person name="Simkova H."/>
            <person name="Souza G."/>
            <person name="Pedrosa-Harand A."/>
            <person name="Macas J."/>
            <person name="Mayer K.F.X."/>
            <person name="Houben A."/>
            <person name="Marques A."/>
        </authorList>
    </citation>
    <scope>NUCLEOTIDE SEQUENCE [LARGE SCALE GENOMIC DNA]</scope>
    <source>
        <strain evidence="9">RhyTen1mFocal</strain>
    </source>
</reference>
<gene>
    <name evidence="9" type="ORF">LUZ61_000191</name>
</gene>
<keyword evidence="5" id="KW-0611">Plant defense</keyword>
<evidence type="ECO:0000313" key="10">
    <source>
        <dbReference type="Proteomes" id="UP001210211"/>
    </source>
</evidence>
<evidence type="ECO:0000313" key="9">
    <source>
        <dbReference type="EMBL" id="KAJ3696486.1"/>
    </source>
</evidence>
<dbReference type="SUPFAM" id="SSF52540">
    <property type="entry name" value="P-loop containing nucleoside triphosphate hydrolases"/>
    <property type="match status" value="1"/>
</dbReference>
<feature type="domain" description="Disease resistance N-terminal" evidence="7">
    <location>
        <begin position="9"/>
        <end position="88"/>
    </location>
</feature>
<evidence type="ECO:0000259" key="8">
    <source>
        <dbReference type="Pfam" id="PF23559"/>
    </source>
</evidence>
<dbReference type="InterPro" id="IPR027417">
    <property type="entry name" value="P-loop_NTPase"/>
</dbReference>
<dbReference type="InterPro" id="IPR058922">
    <property type="entry name" value="WHD_DRP"/>
</dbReference>
<dbReference type="InterPro" id="IPR041118">
    <property type="entry name" value="Rx_N"/>
</dbReference>
<organism evidence="9 10">
    <name type="scientific">Rhynchospora tenuis</name>
    <dbReference type="NCBI Taxonomy" id="198213"/>
    <lineage>
        <taxon>Eukaryota</taxon>
        <taxon>Viridiplantae</taxon>
        <taxon>Streptophyta</taxon>
        <taxon>Embryophyta</taxon>
        <taxon>Tracheophyta</taxon>
        <taxon>Spermatophyta</taxon>
        <taxon>Magnoliopsida</taxon>
        <taxon>Liliopsida</taxon>
        <taxon>Poales</taxon>
        <taxon>Cyperaceae</taxon>
        <taxon>Cyperoideae</taxon>
        <taxon>Rhynchosporeae</taxon>
        <taxon>Rhynchospora</taxon>
    </lineage>
</organism>
<dbReference type="Gene3D" id="3.80.10.10">
    <property type="entry name" value="Ribonuclease Inhibitor"/>
    <property type="match status" value="1"/>
</dbReference>